<keyword evidence="2" id="KW-1185">Reference proteome</keyword>
<comment type="caution">
    <text evidence="1">The sequence shown here is derived from an EMBL/GenBank/DDBJ whole genome shotgun (WGS) entry which is preliminary data.</text>
</comment>
<accession>A0A2P7ATK3</accession>
<protein>
    <submittedName>
        <fullName evidence="1">Uncharacterized protein</fullName>
    </submittedName>
</protein>
<dbReference type="EMBL" id="PGGM01000018">
    <property type="protein sequence ID" value="PSH57539.1"/>
    <property type="molecule type" value="Genomic_DNA"/>
</dbReference>
<name>A0A2P7ATK3_9HYPH</name>
<dbReference type="AlphaFoldDB" id="A0A2P7ATK3"/>
<sequence length="144" mass="16152">MASEITMGLAAFKSMMDIVGGMFALKSETEKNTAVLELQRRIFEAQSLYSTAVSRISELEQKVVSMETWACEKERYELKAVAAGRFAYVLKADMQGSEEPHQICASCYQKGVKSILQSKRTEVGRYRMLFCPDCNTELNLTVAV</sequence>
<dbReference type="OrthoDB" id="7865457at2"/>
<evidence type="ECO:0000313" key="1">
    <source>
        <dbReference type="EMBL" id="PSH57539.1"/>
    </source>
</evidence>
<organism evidence="1 2">
    <name type="scientific">Phyllobacterium sophorae</name>
    <dbReference type="NCBI Taxonomy" id="1520277"/>
    <lineage>
        <taxon>Bacteria</taxon>
        <taxon>Pseudomonadati</taxon>
        <taxon>Pseudomonadota</taxon>
        <taxon>Alphaproteobacteria</taxon>
        <taxon>Hyphomicrobiales</taxon>
        <taxon>Phyllobacteriaceae</taxon>
        <taxon>Phyllobacterium</taxon>
    </lineage>
</organism>
<evidence type="ECO:0000313" key="2">
    <source>
        <dbReference type="Proteomes" id="UP000241764"/>
    </source>
</evidence>
<proteinExistence type="predicted"/>
<reference evidence="2" key="1">
    <citation type="submission" date="2017-11" db="EMBL/GenBank/DDBJ databases">
        <authorList>
            <person name="Kuznetsova I."/>
            <person name="Sazanova A."/>
            <person name="Chirak E."/>
            <person name="Safronova V."/>
            <person name="Willems A."/>
        </authorList>
    </citation>
    <scope>NUCLEOTIDE SEQUENCE [LARGE SCALE GENOMIC DNA]</scope>
    <source>
        <strain evidence="2">CCBAU 03422</strain>
    </source>
</reference>
<dbReference type="Proteomes" id="UP000241764">
    <property type="component" value="Unassembled WGS sequence"/>
</dbReference>
<gene>
    <name evidence="1" type="ORF">CU103_27490</name>
</gene>
<dbReference type="RefSeq" id="WP_106667219.1">
    <property type="nucleotide sequence ID" value="NZ_PGGM01000018.1"/>
</dbReference>